<reference evidence="1 2" key="1">
    <citation type="journal article" date="2015" name="Nat. Commun.">
        <title>Lucilia cuprina genome unlocks parasitic fly biology to underpin future interventions.</title>
        <authorList>
            <person name="Anstead C.A."/>
            <person name="Korhonen P.K."/>
            <person name="Young N.D."/>
            <person name="Hall R.S."/>
            <person name="Jex A.R."/>
            <person name="Murali S.C."/>
            <person name="Hughes D.S."/>
            <person name="Lee S.F."/>
            <person name="Perry T."/>
            <person name="Stroehlein A.J."/>
            <person name="Ansell B.R."/>
            <person name="Breugelmans B."/>
            <person name="Hofmann A."/>
            <person name="Qu J."/>
            <person name="Dugan S."/>
            <person name="Lee S.L."/>
            <person name="Chao H."/>
            <person name="Dinh H."/>
            <person name="Han Y."/>
            <person name="Doddapaneni H.V."/>
            <person name="Worley K.C."/>
            <person name="Muzny D.M."/>
            <person name="Ioannidis P."/>
            <person name="Waterhouse R.M."/>
            <person name="Zdobnov E.M."/>
            <person name="James P.J."/>
            <person name="Bagnall N.H."/>
            <person name="Kotze A.C."/>
            <person name="Gibbs R.A."/>
            <person name="Richards S."/>
            <person name="Batterham P."/>
            <person name="Gasser R.B."/>
        </authorList>
    </citation>
    <scope>NUCLEOTIDE SEQUENCE [LARGE SCALE GENOMIC DNA]</scope>
    <source>
        <strain evidence="1 2">LS</strain>
        <tissue evidence="1">Full body</tissue>
    </source>
</reference>
<keyword evidence="2" id="KW-1185">Reference proteome</keyword>
<sequence>MVFFDKQNDLLMAYRLGGTVSKINWIKKVHHHNCKNFIRMSSFKLFNTSNYFTQKVNLYIYRGDIHKIQKYHCVCSHIYKVQSIPRPNNNSYLYIIAVIHCFQSAIRGYCSSTLRHIGAYFLHMGYTTTTITGGSVVPIYVDSQAALKSLQCKTVHSSLVSSYKGELEWGITMDP</sequence>
<protein>
    <submittedName>
        <fullName evidence="1">Uncharacterized protein</fullName>
    </submittedName>
</protein>
<name>A0A0L0C245_LUCCU</name>
<organism evidence="1 2">
    <name type="scientific">Lucilia cuprina</name>
    <name type="common">Green bottle fly</name>
    <name type="synonym">Australian sheep blowfly</name>
    <dbReference type="NCBI Taxonomy" id="7375"/>
    <lineage>
        <taxon>Eukaryota</taxon>
        <taxon>Metazoa</taxon>
        <taxon>Ecdysozoa</taxon>
        <taxon>Arthropoda</taxon>
        <taxon>Hexapoda</taxon>
        <taxon>Insecta</taxon>
        <taxon>Pterygota</taxon>
        <taxon>Neoptera</taxon>
        <taxon>Endopterygota</taxon>
        <taxon>Diptera</taxon>
        <taxon>Brachycera</taxon>
        <taxon>Muscomorpha</taxon>
        <taxon>Oestroidea</taxon>
        <taxon>Calliphoridae</taxon>
        <taxon>Luciliinae</taxon>
        <taxon>Lucilia</taxon>
    </lineage>
</organism>
<dbReference type="AlphaFoldDB" id="A0A0L0C245"/>
<gene>
    <name evidence="1" type="ORF">FF38_05156</name>
</gene>
<dbReference type="EMBL" id="JRES01001109">
    <property type="protein sequence ID" value="KNC25494.1"/>
    <property type="molecule type" value="Genomic_DNA"/>
</dbReference>
<dbReference type="Proteomes" id="UP000037069">
    <property type="component" value="Unassembled WGS sequence"/>
</dbReference>
<evidence type="ECO:0000313" key="2">
    <source>
        <dbReference type="Proteomes" id="UP000037069"/>
    </source>
</evidence>
<proteinExistence type="predicted"/>
<accession>A0A0L0C245</accession>
<evidence type="ECO:0000313" key="1">
    <source>
        <dbReference type="EMBL" id="KNC25494.1"/>
    </source>
</evidence>
<comment type="caution">
    <text evidence="1">The sequence shown here is derived from an EMBL/GenBank/DDBJ whole genome shotgun (WGS) entry which is preliminary data.</text>
</comment>